<dbReference type="PROSITE" id="PS00113">
    <property type="entry name" value="ADENYLATE_KINASE"/>
    <property type="match status" value="1"/>
</dbReference>
<gene>
    <name evidence="4" type="ORF">METZ01_LOCUS84045</name>
</gene>
<dbReference type="GO" id="GO:0019205">
    <property type="term" value="F:nucleobase-containing compound kinase activity"/>
    <property type="evidence" value="ECO:0007669"/>
    <property type="project" value="InterPro"/>
</dbReference>
<dbReference type="SUPFAM" id="SSF52540">
    <property type="entry name" value="P-loop containing nucleoside triphosphate hydrolases"/>
    <property type="match status" value="1"/>
</dbReference>
<sequence>MRIIFFGPPGAGKGTQAKLLSSYLGIPHLSTGEILRSKLNEDDELSSKLRYIMTSGNLVSDEILNEIVSIKLLADDCKKGFILDGYPRTTTQSEYLNSFMDKQDMIINKVINIDLNDKNIENRITLRSRIENRTDDSLEVIRNRIIKYNNETKPIVQFYKSKYPLIFFELNGDQKIEKIHSDIINIVKKC</sequence>
<dbReference type="InterPro" id="IPR033690">
    <property type="entry name" value="Adenylat_kinase_CS"/>
</dbReference>
<dbReference type="PANTHER" id="PTHR23359">
    <property type="entry name" value="NUCLEOTIDE KINASE"/>
    <property type="match status" value="1"/>
</dbReference>
<evidence type="ECO:0000313" key="4">
    <source>
        <dbReference type="EMBL" id="SVA31191.1"/>
    </source>
</evidence>
<keyword evidence="2" id="KW-0547">Nucleotide-binding</keyword>
<dbReference type="PRINTS" id="PR00094">
    <property type="entry name" value="ADENYLTKNASE"/>
</dbReference>
<evidence type="ECO:0000256" key="1">
    <source>
        <dbReference type="ARBA" id="ARBA00022679"/>
    </source>
</evidence>
<protein>
    <recommendedName>
        <fullName evidence="5">Adenylate kinase active site lid domain-containing protein</fullName>
    </recommendedName>
</protein>
<keyword evidence="1" id="KW-0808">Transferase</keyword>
<dbReference type="NCBIfam" id="NF001381">
    <property type="entry name" value="PRK00279.1-3"/>
    <property type="match status" value="1"/>
</dbReference>
<dbReference type="GO" id="GO:0005524">
    <property type="term" value="F:ATP binding"/>
    <property type="evidence" value="ECO:0007669"/>
    <property type="project" value="InterPro"/>
</dbReference>
<dbReference type="AlphaFoldDB" id="A0A381UTX7"/>
<evidence type="ECO:0000256" key="3">
    <source>
        <dbReference type="ARBA" id="ARBA00022777"/>
    </source>
</evidence>
<organism evidence="4">
    <name type="scientific">marine metagenome</name>
    <dbReference type="NCBI Taxonomy" id="408172"/>
    <lineage>
        <taxon>unclassified sequences</taxon>
        <taxon>metagenomes</taxon>
        <taxon>ecological metagenomes</taxon>
    </lineage>
</organism>
<evidence type="ECO:0000256" key="2">
    <source>
        <dbReference type="ARBA" id="ARBA00022741"/>
    </source>
</evidence>
<dbReference type="EMBL" id="UINC01007059">
    <property type="protein sequence ID" value="SVA31191.1"/>
    <property type="molecule type" value="Genomic_DNA"/>
</dbReference>
<dbReference type="InterPro" id="IPR000850">
    <property type="entry name" value="Adenylat/UMP-CMP_kin"/>
</dbReference>
<name>A0A381UTX7_9ZZZZ</name>
<dbReference type="InterPro" id="IPR027417">
    <property type="entry name" value="P-loop_NTPase"/>
</dbReference>
<keyword evidence="3" id="KW-0418">Kinase</keyword>
<accession>A0A381UTX7</accession>
<dbReference type="Pfam" id="PF00406">
    <property type="entry name" value="ADK"/>
    <property type="match status" value="1"/>
</dbReference>
<evidence type="ECO:0008006" key="5">
    <source>
        <dbReference type="Google" id="ProtNLM"/>
    </source>
</evidence>
<dbReference type="CDD" id="cd01428">
    <property type="entry name" value="ADK"/>
    <property type="match status" value="1"/>
</dbReference>
<dbReference type="GO" id="GO:0006139">
    <property type="term" value="P:nucleobase-containing compound metabolic process"/>
    <property type="evidence" value="ECO:0007669"/>
    <property type="project" value="InterPro"/>
</dbReference>
<dbReference type="HAMAP" id="MF_00235">
    <property type="entry name" value="Adenylate_kinase_Adk"/>
    <property type="match status" value="1"/>
</dbReference>
<dbReference type="Gene3D" id="3.40.50.300">
    <property type="entry name" value="P-loop containing nucleotide triphosphate hydrolases"/>
    <property type="match status" value="1"/>
</dbReference>
<reference evidence="4" key="1">
    <citation type="submission" date="2018-05" db="EMBL/GenBank/DDBJ databases">
        <authorList>
            <person name="Lanie J.A."/>
            <person name="Ng W.-L."/>
            <person name="Kazmierczak K.M."/>
            <person name="Andrzejewski T.M."/>
            <person name="Davidsen T.M."/>
            <person name="Wayne K.J."/>
            <person name="Tettelin H."/>
            <person name="Glass J.I."/>
            <person name="Rusch D."/>
            <person name="Podicherti R."/>
            <person name="Tsui H.-C.T."/>
            <person name="Winkler M.E."/>
        </authorList>
    </citation>
    <scope>NUCLEOTIDE SEQUENCE</scope>
</reference>
<proteinExistence type="inferred from homology"/>